<evidence type="ECO:0000256" key="1">
    <source>
        <dbReference type="SAM" id="SignalP"/>
    </source>
</evidence>
<evidence type="ECO:0000313" key="2">
    <source>
        <dbReference type="EMBL" id="MBB6166525.1"/>
    </source>
</evidence>
<evidence type="ECO:0000313" key="3">
    <source>
        <dbReference type="Proteomes" id="UP000588017"/>
    </source>
</evidence>
<feature type="signal peptide" evidence="1">
    <location>
        <begin position="1"/>
        <end position="23"/>
    </location>
</feature>
<feature type="chain" id="PRO_5032912957" description="Secreted protein" evidence="1">
    <location>
        <begin position="24"/>
        <end position="114"/>
    </location>
</feature>
<dbReference type="EMBL" id="JACHEH010000001">
    <property type="protein sequence ID" value="MBB6166525.1"/>
    <property type="molecule type" value="Genomic_DNA"/>
</dbReference>
<organism evidence="2 3">
    <name type="scientific">Chelatococcus composti</name>
    <dbReference type="NCBI Taxonomy" id="1743235"/>
    <lineage>
        <taxon>Bacteria</taxon>
        <taxon>Pseudomonadati</taxon>
        <taxon>Pseudomonadota</taxon>
        <taxon>Alphaproteobacteria</taxon>
        <taxon>Hyphomicrobiales</taxon>
        <taxon>Chelatococcaceae</taxon>
        <taxon>Chelatococcus</taxon>
    </lineage>
</organism>
<dbReference type="Proteomes" id="UP000588017">
    <property type="component" value="Unassembled WGS sequence"/>
</dbReference>
<gene>
    <name evidence="2" type="ORF">HNQ73_000133</name>
</gene>
<name>A0A841K2F7_9HYPH</name>
<evidence type="ECO:0008006" key="4">
    <source>
        <dbReference type="Google" id="ProtNLM"/>
    </source>
</evidence>
<protein>
    <recommendedName>
        <fullName evidence="4">Secreted protein</fullName>
    </recommendedName>
</protein>
<keyword evidence="1" id="KW-0732">Signal</keyword>
<dbReference type="RefSeq" id="WP_183331253.1">
    <property type="nucleotide sequence ID" value="NZ_BMHX01000001.1"/>
</dbReference>
<reference evidence="2 3" key="1">
    <citation type="submission" date="2020-08" db="EMBL/GenBank/DDBJ databases">
        <title>Genomic Encyclopedia of Type Strains, Phase IV (KMG-IV): sequencing the most valuable type-strain genomes for metagenomic binning, comparative biology and taxonomic classification.</title>
        <authorList>
            <person name="Goeker M."/>
        </authorList>
    </citation>
    <scope>NUCLEOTIDE SEQUENCE [LARGE SCALE GENOMIC DNA]</scope>
    <source>
        <strain evidence="2 3">DSM 101465</strain>
    </source>
</reference>
<sequence length="114" mass="12511">MPFSRPALLAASFLVLGLTQGLAAEGPPALDVERSCRDAATINVLGQNQQFDKAAFDGCMAQENATRGTLETEWAGFPAARRDECLAETREDNLPSYVELYECLKLDQETRSKK</sequence>
<keyword evidence="3" id="KW-1185">Reference proteome</keyword>
<proteinExistence type="predicted"/>
<accession>A0A841K2F7</accession>
<comment type="caution">
    <text evidence="2">The sequence shown here is derived from an EMBL/GenBank/DDBJ whole genome shotgun (WGS) entry which is preliminary data.</text>
</comment>
<dbReference type="AlphaFoldDB" id="A0A841K2F7"/>